<dbReference type="CDD" id="cd06225">
    <property type="entry name" value="HAMP"/>
    <property type="match status" value="1"/>
</dbReference>
<dbReference type="GO" id="GO:0005524">
    <property type="term" value="F:ATP binding"/>
    <property type="evidence" value="ECO:0007669"/>
    <property type="project" value="UniProtKB-KW"/>
</dbReference>
<dbReference type="PROSITE" id="PS50885">
    <property type="entry name" value="HAMP"/>
    <property type="match status" value="1"/>
</dbReference>
<evidence type="ECO:0000256" key="13">
    <source>
        <dbReference type="SAM" id="Phobius"/>
    </source>
</evidence>
<dbReference type="RefSeq" id="WP_067485426.1">
    <property type="nucleotide sequence ID" value="NZ_SNXK01000001.1"/>
</dbReference>
<comment type="subcellular location">
    <subcellularLocation>
        <location evidence="2">Membrane</location>
    </subcellularLocation>
</comment>
<evidence type="ECO:0000256" key="6">
    <source>
        <dbReference type="ARBA" id="ARBA00022692"/>
    </source>
</evidence>
<dbReference type="GO" id="GO:0004673">
    <property type="term" value="F:protein histidine kinase activity"/>
    <property type="evidence" value="ECO:0007669"/>
    <property type="project" value="UniProtKB-EC"/>
</dbReference>
<evidence type="ECO:0000256" key="5">
    <source>
        <dbReference type="ARBA" id="ARBA00022679"/>
    </source>
</evidence>
<evidence type="ECO:0000256" key="11">
    <source>
        <dbReference type="ARBA" id="ARBA00023012"/>
    </source>
</evidence>
<dbReference type="InterPro" id="IPR003660">
    <property type="entry name" value="HAMP_dom"/>
</dbReference>
<keyword evidence="6 13" id="KW-0812">Transmembrane</keyword>
<dbReference type="PANTHER" id="PTHR44936:SF9">
    <property type="entry name" value="SENSOR PROTEIN CREC"/>
    <property type="match status" value="1"/>
</dbReference>
<dbReference type="SMART" id="SM00304">
    <property type="entry name" value="HAMP"/>
    <property type="match status" value="1"/>
</dbReference>
<keyword evidence="7" id="KW-0547">Nucleotide-binding</keyword>
<evidence type="ECO:0000259" key="14">
    <source>
        <dbReference type="PROSITE" id="PS50109"/>
    </source>
</evidence>
<evidence type="ECO:0000256" key="8">
    <source>
        <dbReference type="ARBA" id="ARBA00022777"/>
    </source>
</evidence>
<keyword evidence="11" id="KW-0902">Two-component regulatory system</keyword>
<keyword evidence="10 13" id="KW-1133">Transmembrane helix</keyword>
<evidence type="ECO:0000256" key="4">
    <source>
        <dbReference type="ARBA" id="ARBA00022553"/>
    </source>
</evidence>
<feature type="region of interest" description="Disordered" evidence="12">
    <location>
        <begin position="975"/>
        <end position="1042"/>
    </location>
</feature>
<dbReference type="EMBL" id="SNXK01000001">
    <property type="protein sequence ID" value="TDP42572.1"/>
    <property type="molecule type" value="Genomic_DNA"/>
</dbReference>
<keyword evidence="5" id="KW-0808">Transferase</keyword>
<dbReference type="GO" id="GO:0000160">
    <property type="term" value="P:phosphorelay signal transduction system"/>
    <property type="evidence" value="ECO:0007669"/>
    <property type="project" value="UniProtKB-KW"/>
</dbReference>
<dbReference type="Gene3D" id="3.30.565.10">
    <property type="entry name" value="Histidine kinase-like ATPase, C-terminal domain"/>
    <property type="match status" value="1"/>
</dbReference>
<evidence type="ECO:0000256" key="9">
    <source>
        <dbReference type="ARBA" id="ARBA00022840"/>
    </source>
</evidence>
<dbReference type="InterPro" id="IPR005467">
    <property type="entry name" value="His_kinase_dom"/>
</dbReference>
<dbReference type="Proteomes" id="UP000295087">
    <property type="component" value="Unassembled WGS sequence"/>
</dbReference>
<dbReference type="PANTHER" id="PTHR44936">
    <property type="entry name" value="SENSOR PROTEIN CREC"/>
    <property type="match status" value="1"/>
</dbReference>
<feature type="domain" description="HAMP" evidence="15">
    <location>
        <begin position="319"/>
        <end position="386"/>
    </location>
</feature>
<organism evidence="16 17">
    <name type="scientific">Nocardia ignorata</name>
    <dbReference type="NCBI Taxonomy" id="145285"/>
    <lineage>
        <taxon>Bacteria</taxon>
        <taxon>Bacillati</taxon>
        <taxon>Actinomycetota</taxon>
        <taxon>Actinomycetes</taxon>
        <taxon>Mycobacteriales</taxon>
        <taxon>Nocardiaceae</taxon>
        <taxon>Nocardia</taxon>
    </lineage>
</organism>
<dbReference type="Pfam" id="PF02518">
    <property type="entry name" value="HATPase_c"/>
    <property type="match status" value="1"/>
</dbReference>
<evidence type="ECO:0000256" key="12">
    <source>
        <dbReference type="SAM" id="MobiDB-lite"/>
    </source>
</evidence>
<dbReference type="Gene3D" id="6.10.340.10">
    <property type="match status" value="1"/>
</dbReference>
<evidence type="ECO:0000256" key="3">
    <source>
        <dbReference type="ARBA" id="ARBA00012438"/>
    </source>
</evidence>
<reference evidence="16 17" key="1">
    <citation type="submission" date="2019-03" db="EMBL/GenBank/DDBJ databases">
        <title>Genomic Encyclopedia of Type Strains, Phase IV (KMG-IV): sequencing the most valuable type-strain genomes for metagenomic binning, comparative biology and taxonomic classification.</title>
        <authorList>
            <person name="Goeker M."/>
        </authorList>
    </citation>
    <scope>NUCLEOTIDE SEQUENCE [LARGE SCALE GENOMIC DNA]</scope>
    <source>
        <strain evidence="16 17">DSM 44496</strain>
    </source>
</reference>
<dbReference type="PROSITE" id="PS50109">
    <property type="entry name" value="HIS_KIN"/>
    <property type="match status" value="1"/>
</dbReference>
<dbReference type="InterPro" id="IPR036890">
    <property type="entry name" value="HATPase_C_sf"/>
</dbReference>
<feature type="transmembrane region" description="Helical" evidence="13">
    <location>
        <begin position="21"/>
        <end position="40"/>
    </location>
</feature>
<evidence type="ECO:0000256" key="1">
    <source>
        <dbReference type="ARBA" id="ARBA00000085"/>
    </source>
</evidence>
<feature type="region of interest" description="Disordered" evidence="12">
    <location>
        <begin position="696"/>
        <end position="715"/>
    </location>
</feature>
<feature type="region of interest" description="Disordered" evidence="12">
    <location>
        <begin position="720"/>
        <end position="961"/>
    </location>
</feature>
<evidence type="ECO:0000256" key="2">
    <source>
        <dbReference type="ARBA" id="ARBA00004370"/>
    </source>
</evidence>
<evidence type="ECO:0000259" key="15">
    <source>
        <dbReference type="PROSITE" id="PS50885"/>
    </source>
</evidence>
<keyword evidence="13" id="KW-0472">Membrane</keyword>
<evidence type="ECO:0000313" key="17">
    <source>
        <dbReference type="Proteomes" id="UP000295087"/>
    </source>
</evidence>
<feature type="compositionally biased region" description="Basic and acidic residues" evidence="12">
    <location>
        <begin position="768"/>
        <end position="779"/>
    </location>
</feature>
<dbReference type="GO" id="GO:0016020">
    <property type="term" value="C:membrane"/>
    <property type="evidence" value="ECO:0007669"/>
    <property type="project" value="UniProtKB-SubCell"/>
</dbReference>
<keyword evidence="17" id="KW-1185">Reference proteome</keyword>
<feature type="region of interest" description="Disordered" evidence="12">
    <location>
        <begin position="610"/>
        <end position="635"/>
    </location>
</feature>
<dbReference type="InterPro" id="IPR003594">
    <property type="entry name" value="HATPase_dom"/>
</dbReference>
<keyword evidence="9" id="KW-0067">ATP-binding</keyword>
<comment type="caution">
    <text evidence="16">The sequence shown here is derived from an EMBL/GenBank/DDBJ whole genome shotgun (WGS) entry which is preliminary data.</text>
</comment>
<feature type="compositionally biased region" description="Low complexity" evidence="12">
    <location>
        <begin position="976"/>
        <end position="991"/>
    </location>
</feature>
<name>A0A4R6PVF9_NOCIG</name>
<dbReference type="SMART" id="SM00387">
    <property type="entry name" value="HATPase_c"/>
    <property type="match status" value="1"/>
</dbReference>
<keyword evidence="4" id="KW-0597">Phosphoprotein</keyword>
<feature type="compositionally biased region" description="Polar residues" evidence="12">
    <location>
        <begin position="732"/>
        <end position="745"/>
    </location>
</feature>
<feature type="domain" description="Histidine kinase" evidence="14">
    <location>
        <begin position="503"/>
        <end position="613"/>
    </location>
</feature>
<dbReference type="AlphaFoldDB" id="A0A4R6PVF9"/>
<feature type="compositionally biased region" description="Basic and acidic residues" evidence="12">
    <location>
        <begin position="721"/>
        <end position="731"/>
    </location>
</feature>
<dbReference type="SUPFAM" id="SSF55874">
    <property type="entry name" value="ATPase domain of HSP90 chaperone/DNA topoisomerase II/histidine kinase"/>
    <property type="match status" value="1"/>
</dbReference>
<feature type="compositionally biased region" description="Basic and acidic residues" evidence="12">
    <location>
        <begin position="843"/>
        <end position="873"/>
    </location>
</feature>
<protein>
    <recommendedName>
        <fullName evidence="3">histidine kinase</fullName>
        <ecNumber evidence="3">2.7.13.3</ecNumber>
    </recommendedName>
</protein>
<gene>
    <name evidence="16" type="ORF">DFR75_1011686</name>
</gene>
<accession>A0A4R6PVF9</accession>
<dbReference type="EC" id="2.7.13.3" evidence="3"/>
<feature type="compositionally biased region" description="Basic and acidic residues" evidence="12">
    <location>
        <begin position="818"/>
        <end position="827"/>
    </location>
</feature>
<evidence type="ECO:0000313" key="16">
    <source>
        <dbReference type="EMBL" id="TDP42572.1"/>
    </source>
</evidence>
<evidence type="ECO:0000256" key="10">
    <source>
        <dbReference type="ARBA" id="ARBA00022989"/>
    </source>
</evidence>
<keyword evidence="8 16" id="KW-0418">Kinase</keyword>
<proteinExistence type="predicted"/>
<dbReference type="InterPro" id="IPR050980">
    <property type="entry name" value="2C_sensor_his_kinase"/>
</dbReference>
<comment type="catalytic activity">
    <reaction evidence="1">
        <text>ATP + protein L-histidine = ADP + protein N-phospho-L-histidine.</text>
        <dbReference type="EC" id="2.7.13.3"/>
    </reaction>
</comment>
<evidence type="ECO:0000256" key="7">
    <source>
        <dbReference type="ARBA" id="ARBA00022741"/>
    </source>
</evidence>
<sequence length="1070" mass="112841">MEPASRSWQFSLSNWSVTRKVGVVLVLPVMLATTFAVLRINAELETMTQLGAATEQAAVIRPVVKFATATEQLAVAATANWGAIADPQTDAALTTYDQALAEVQSALRMASIDRAVADELTAATTTGATLRNTVRSGSPAMVGEQTDEIGERIGNALAKTPVVEDYVVQRYFLQLTALHQARRVLTRERTLVVSPDAGTSQSARARMLVELGSEQTMIKTYAMILPGNAGSMASLLDAVQTRISVFSQNNGDPTTNAAVLNTLQVSADTYAATISGLLDEIDKTLDLNTSTAQTAALREATLVLGMLLSGLALALAVARTLVVPVRRLRRDALEVAHVKLPDELAVVRSGGATPEIAPVGVHSTDEIGQLARAVDEMHEQALNLAADQARLRLQIGNMFETLSRRSQSLVEQQLALIEELEHDEDNPSRLQTLFRLDHLATRMRRNGDNLLVLAGTALRRGHLPPVPLSDMLWSAVSQVEDYQRVEIGNVPDGVVAGESAVDIEHLLAELIDNALRYSPPSTSVAVIVGRAVDGGYLIEITDRGLGMSADDLRTTNERLASGGEVTIETARRMGLFVVGRLAKRHTITVSLRRTNGSAPQPGITASVHLPSALVAPPPPSSGPATGPNPLVSTGPNSLVPSGLTAADITGPNPVMPVGAPNPLLPVANPLVPPQYGSTTGAYDASEYRAPLTKAGLPQRVPSASPEPEPVEETPSGLWAEHPVEDLPEPKTESTGLPQRTPSASWQVPPPVRPTTAQPTAAWPLPTRNRSDEAPQHDSNGRQAQSPAAPVRLQPLGGARTDSADPRSLDSGPASPDPRPSEGRRDPADATPSALPQRSGGSRADTDDATQRSHSGSLDDRRDPAFSADLHRLDSGSSSGPDTAQPAGLHSLDGSGSDTDRSEENPSAVVQPVDEQRQDSSARLQPLDEAPPEPAEPVEDTAADPVPTSSTRLQPVNGEAPTPIYQRMVSEWLVEPSTAASESASNGASWSSPGDAGWTAAASADKPPTSARTSGGLPIRKPGAQLVPGGLAPAEEAGARDPEEIRNNLTRHLSGVRSGRAEIQYNDGGLE</sequence>